<keyword evidence="2" id="KW-1185">Reference proteome</keyword>
<dbReference type="AlphaFoldDB" id="A0A9P7Y9L8"/>
<reference evidence="1" key="1">
    <citation type="journal article" date="2021" name="IMA Fungus">
        <title>Genomic characterization of three marine fungi, including Emericellopsis atlantica sp. nov. with signatures of a generalist lifestyle and marine biomass degradation.</title>
        <authorList>
            <person name="Hagestad O.C."/>
            <person name="Hou L."/>
            <person name="Andersen J.H."/>
            <person name="Hansen E.H."/>
            <person name="Altermark B."/>
            <person name="Li C."/>
            <person name="Kuhnert E."/>
            <person name="Cox R.J."/>
            <person name="Crous P.W."/>
            <person name="Spatafora J.W."/>
            <person name="Lail K."/>
            <person name="Amirebrahimi M."/>
            <person name="Lipzen A."/>
            <person name="Pangilinan J."/>
            <person name="Andreopoulos W."/>
            <person name="Hayes R.D."/>
            <person name="Ng V."/>
            <person name="Grigoriev I.V."/>
            <person name="Jackson S.A."/>
            <person name="Sutton T.D.S."/>
            <person name="Dobson A.D.W."/>
            <person name="Rama T."/>
        </authorList>
    </citation>
    <scope>NUCLEOTIDE SEQUENCE</scope>
    <source>
        <strain evidence="1">TRa018bII</strain>
    </source>
</reference>
<evidence type="ECO:0000313" key="1">
    <source>
        <dbReference type="EMBL" id="KAG9229581.1"/>
    </source>
</evidence>
<proteinExistence type="predicted"/>
<organism evidence="1 2">
    <name type="scientific">Amylocarpus encephaloides</name>
    <dbReference type="NCBI Taxonomy" id="45428"/>
    <lineage>
        <taxon>Eukaryota</taxon>
        <taxon>Fungi</taxon>
        <taxon>Dikarya</taxon>
        <taxon>Ascomycota</taxon>
        <taxon>Pezizomycotina</taxon>
        <taxon>Leotiomycetes</taxon>
        <taxon>Helotiales</taxon>
        <taxon>Helotiales incertae sedis</taxon>
        <taxon>Amylocarpus</taxon>
    </lineage>
</organism>
<gene>
    <name evidence="1" type="ORF">BJ875DRAFT_387058</name>
</gene>
<accession>A0A9P7Y9L8</accession>
<feature type="non-terminal residue" evidence="1">
    <location>
        <position position="1"/>
    </location>
</feature>
<protein>
    <submittedName>
        <fullName evidence="1">Uncharacterized protein</fullName>
    </submittedName>
</protein>
<evidence type="ECO:0000313" key="2">
    <source>
        <dbReference type="Proteomes" id="UP000824998"/>
    </source>
</evidence>
<dbReference type="EMBL" id="MU251751">
    <property type="protein sequence ID" value="KAG9229581.1"/>
    <property type="molecule type" value="Genomic_DNA"/>
</dbReference>
<dbReference type="Proteomes" id="UP000824998">
    <property type="component" value="Unassembled WGS sequence"/>
</dbReference>
<sequence length="332" mass="37872">WKCPWCTNQLLGVPESRCWCGNKLSQRLPGTLNRCFDLCSKPGVCPHNRMVVCRDFCHPGPCKIHCPQQCNEPSSPPASTGMILHKVKHVYICVPCKMWYDQFRDSCNGFNTRVKMNYGKLNLLQFNFHSLDTSIPRKTFYLDPAANVKNAEPFQVYDRISGGTSTNTSMAVDIDLDHHAWRIMRQNDTDSANIRKYFKSIYSLLSRLRTFSLGIANGTFTQVTKDHLHLILPELGLAIPRWRDFEDFCSMEPFMRVFNTAGLKDNSMELKSLLGSKWKNKEDPRIVMRTASFSGSGPFIALHVCMKEGNTVGEHWNRAIEIGKGIQDELLV</sequence>
<comment type="caution">
    <text evidence="1">The sequence shown here is derived from an EMBL/GenBank/DDBJ whole genome shotgun (WGS) entry which is preliminary data.</text>
</comment>
<dbReference type="OrthoDB" id="6512771at2759"/>
<name>A0A9P7Y9L8_9HELO</name>